<feature type="transmembrane region" description="Helical" evidence="6">
    <location>
        <begin position="370"/>
        <end position="394"/>
    </location>
</feature>
<feature type="transmembrane region" description="Helical" evidence="6">
    <location>
        <begin position="406"/>
        <end position="425"/>
    </location>
</feature>
<feature type="transmembrane region" description="Helical" evidence="6">
    <location>
        <begin position="27"/>
        <end position="50"/>
    </location>
</feature>
<dbReference type="GO" id="GO:0016020">
    <property type="term" value="C:membrane"/>
    <property type="evidence" value="ECO:0007669"/>
    <property type="project" value="UniProtKB-SubCell"/>
</dbReference>
<accession>A0A917ZIU8</accession>
<feature type="transmembrane region" description="Helical" evidence="6">
    <location>
        <begin position="343"/>
        <end position="364"/>
    </location>
</feature>
<dbReference type="Gene3D" id="1.20.1250.20">
    <property type="entry name" value="MFS general substrate transporter like domains"/>
    <property type="match status" value="2"/>
</dbReference>
<dbReference type="RefSeq" id="WP_188860996.1">
    <property type="nucleotide sequence ID" value="NZ_BMLT01000006.1"/>
</dbReference>
<dbReference type="Proteomes" id="UP000599578">
    <property type="component" value="Unassembled WGS sequence"/>
</dbReference>
<evidence type="ECO:0000313" key="8">
    <source>
        <dbReference type="Proteomes" id="UP000599578"/>
    </source>
</evidence>
<feature type="transmembrane region" description="Helical" evidence="6">
    <location>
        <begin position="431"/>
        <end position="455"/>
    </location>
</feature>
<feature type="transmembrane region" description="Helical" evidence="6">
    <location>
        <begin position="199"/>
        <end position="221"/>
    </location>
</feature>
<evidence type="ECO:0000256" key="4">
    <source>
        <dbReference type="ARBA" id="ARBA00022989"/>
    </source>
</evidence>
<organism evidence="7 8">
    <name type="scientific">Marinobacterium nitratireducens</name>
    <dbReference type="NCBI Taxonomy" id="518897"/>
    <lineage>
        <taxon>Bacteria</taxon>
        <taxon>Pseudomonadati</taxon>
        <taxon>Pseudomonadota</taxon>
        <taxon>Gammaproteobacteria</taxon>
        <taxon>Oceanospirillales</taxon>
        <taxon>Oceanospirillaceae</taxon>
        <taxon>Marinobacterium</taxon>
    </lineage>
</organism>
<evidence type="ECO:0000256" key="6">
    <source>
        <dbReference type="SAM" id="Phobius"/>
    </source>
</evidence>
<feature type="transmembrane region" description="Helical" evidence="6">
    <location>
        <begin position="62"/>
        <end position="78"/>
    </location>
</feature>
<feature type="transmembrane region" description="Helical" evidence="6">
    <location>
        <begin position="315"/>
        <end position="336"/>
    </location>
</feature>
<protein>
    <submittedName>
        <fullName evidence="7">MFS transporter</fullName>
    </submittedName>
</protein>
<dbReference type="Pfam" id="PF07690">
    <property type="entry name" value="MFS_1"/>
    <property type="match status" value="1"/>
</dbReference>
<feature type="transmembrane region" description="Helical" evidence="6">
    <location>
        <begin position="167"/>
        <end position="187"/>
    </location>
</feature>
<dbReference type="InterPro" id="IPR011701">
    <property type="entry name" value="MFS"/>
</dbReference>
<dbReference type="InterPro" id="IPR004752">
    <property type="entry name" value="AmpG_permease/AT-1"/>
</dbReference>
<dbReference type="InterPro" id="IPR036259">
    <property type="entry name" value="MFS_trans_sf"/>
</dbReference>
<name>A0A917ZIU8_9GAMM</name>
<sequence length="483" mass="52819">MQAVPERDGKDLKQWLNSARIYLHPRAVTLLFLGFSAGLPLMLVFSTLSYWLREAGIDRGTITYFSWVALTYAFKWVWSPIIDRTPIPLLSRWLGRRRSWMLTAQLAILASLVGMSGSDPTQNLELMAFFALMVAFSSATQDISIDAYRIESAGPRLQAAMAATYMLGYRLAMIVATTGALLIAAWYDPTGDAYHRESWEIAYLVMAALMLVGIITTLLVAEPAPNGSAAQQERAQIEAFMEQRQHLPHVLAKTLGWLYIAIWCPFADFVRRYGRPALLILALVGSYRIADVVMGIIANVFYVDMGFTKVEVAEITKLFGTLMTILGSLCGGLLVYRFGVMRMLFTGAVLAAGTNLLFSALALTGHSVPFLIVTVSLDNFSAGIATAAFIAYLSSLTSVSYTATQYALFSSVMLLLPKFLAGFSGDAVDLIGYPLFFAGTALLGMPVLVLVWLAARYTPVTATTIGSDDRDAGDRHEPAKQPS</sequence>
<dbReference type="EMBL" id="BMLT01000006">
    <property type="protein sequence ID" value="GGO82939.1"/>
    <property type="molecule type" value="Genomic_DNA"/>
</dbReference>
<keyword evidence="3 6" id="KW-0812">Transmembrane</keyword>
<feature type="transmembrane region" description="Helical" evidence="6">
    <location>
        <begin position="277"/>
        <end position="303"/>
    </location>
</feature>
<gene>
    <name evidence="7" type="primary">ampG</name>
    <name evidence="7" type="ORF">GCM10011348_25460</name>
</gene>
<keyword evidence="4 6" id="KW-1133">Transmembrane helix</keyword>
<comment type="caution">
    <text evidence="7">The sequence shown here is derived from an EMBL/GenBank/DDBJ whole genome shotgun (WGS) entry which is preliminary data.</text>
</comment>
<keyword evidence="2" id="KW-0813">Transport</keyword>
<dbReference type="NCBIfam" id="TIGR00901">
    <property type="entry name" value="2A0125"/>
    <property type="match status" value="1"/>
</dbReference>
<evidence type="ECO:0000313" key="7">
    <source>
        <dbReference type="EMBL" id="GGO82939.1"/>
    </source>
</evidence>
<dbReference type="PANTHER" id="PTHR12778:SF10">
    <property type="entry name" value="MAJOR FACILITATOR SUPERFAMILY DOMAIN-CONTAINING PROTEIN 3"/>
    <property type="match status" value="1"/>
</dbReference>
<evidence type="ECO:0000256" key="2">
    <source>
        <dbReference type="ARBA" id="ARBA00022448"/>
    </source>
</evidence>
<proteinExistence type="predicted"/>
<comment type="subcellular location">
    <subcellularLocation>
        <location evidence="1">Membrane</location>
        <topology evidence="1">Multi-pass membrane protein</topology>
    </subcellularLocation>
</comment>
<dbReference type="PANTHER" id="PTHR12778">
    <property type="entry name" value="SOLUTE CARRIER FAMILY 33 ACETYL-COA TRANSPORTER -RELATED"/>
    <property type="match status" value="1"/>
</dbReference>
<keyword evidence="5 6" id="KW-0472">Membrane</keyword>
<dbReference type="SUPFAM" id="SSF103473">
    <property type="entry name" value="MFS general substrate transporter"/>
    <property type="match status" value="1"/>
</dbReference>
<evidence type="ECO:0000256" key="3">
    <source>
        <dbReference type="ARBA" id="ARBA00022692"/>
    </source>
</evidence>
<dbReference type="GO" id="GO:0022857">
    <property type="term" value="F:transmembrane transporter activity"/>
    <property type="evidence" value="ECO:0007669"/>
    <property type="project" value="InterPro"/>
</dbReference>
<evidence type="ECO:0000256" key="1">
    <source>
        <dbReference type="ARBA" id="ARBA00004141"/>
    </source>
</evidence>
<dbReference type="AlphaFoldDB" id="A0A917ZIU8"/>
<keyword evidence="8" id="KW-1185">Reference proteome</keyword>
<reference evidence="7 8" key="1">
    <citation type="journal article" date="2014" name="Int. J. Syst. Evol. Microbiol.">
        <title>Complete genome sequence of Corynebacterium casei LMG S-19264T (=DSM 44701T), isolated from a smear-ripened cheese.</title>
        <authorList>
            <consortium name="US DOE Joint Genome Institute (JGI-PGF)"/>
            <person name="Walter F."/>
            <person name="Albersmeier A."/>
            <person name="Kalinowski J."/>
            <person name="Ruckert C."/>
        </authorList>
    </citation>
    <scope>NUCLEOTIDE SEQUENCE [LARGE SCALE GENOMIC DNA]</scope>
    <source>
        <strain evidence="7 8">CGMCC 1.7286</strain>
    </source>
</reference>
<evidence type="ECO:0000256" key="5">
    <source>
        <dbReference type="ARBA" id="ARBA00023136"/>
    </source>
</evidence>